<evidence type="ECO:0000256" key="1">
    <source>
        <dbReference type="SAM" id="Phobius"/>
    </source>
</evidence>
<dbReference type="PANTHER" id="PTHR45138:SF9">
    <property type="entry name" value="DIGUANYLATE CYCLASE DGCM-RELATED"/>
    <property type="match status" value="1"/>
</dbReference>
<reference evidence="3 4" key="1">
    <citation type="journal article" date="2015" name="Genome Announc.">
        <title>Expanding the biotechnology potential of lactobacilli through comparative genomics of 213 strains and associated genera.</title>
        <authorList>
            <person name="Sun Z."/>
            <person name="Harris H.M."/>
            <person name="McCann A."/>
            <person name="Guo C."/>
            <person name="Argimon S."/>
            <person name="Zhang W."/>
            <person name="Yang X."/>
            <person name="Jeffery I.B."/>
            <person name="Cooney J.C."/>
            <person name="Kagawa T.F."/>
            <person name="Liu W."/>
            <person name="Song Y."/>
            <person name="Salvetti E."/>
            <person name="Wrobel A."/>
            <person name="Rasinkangas P."/>
            <person name="Parkhill J."/>
            <person name="Rea M.C."/>
            <person name="O'Sullivan O."/>
            <person name="Ritari J."/>
            <person name="Douillard F.P."/>
            <person name="Paul Ross R."/>
            <person name="Yang R."/>
            <person name="Briner A.E."/>
            <person name="Felis G.E."/>
            <person name="de Vos W.M."/>
            <person name="Barrangou R."/>
            <person name="Klaenhammer T.R."/>
            <person name="Caufield P.W."/>
            <person name="Cui Y."/>
            <person name="Zhang H."/>
            <person name="O'Toole P.W."/>
        </authorList>
    </citation>
    <scope>NUCLEOTIDE SEQUENCE [LARGE SCALE GENOMIC DNA]</scope>
    <source>
        <strain evidence="3 4">DSM 23026</strain>
    </source>
</reference>
<dbReference type="InterPro" id="IPR000160">
    <property type="entry name" value="GGDEF_dom"/>
</dbReference>
<dbReference type="GO" id="GO:0052621">
    <property type="term" value="F:diguanylate cyclase activity"/>
    <property type="evidence" value="ECO:0007669"/>
    <property type="project" value="TreeGrafter"/>
</dbReference>
<feature type="transmembrane region" description="Helical" evidence="1">
    <location>
        <begin position="48"/>
        <end position="65"/>
    </location>
</feature>
<keyword evidence="1" id="KW-0812">Transmembrane</keyword>
<dbReference type="Pfam" id="PF00990">
    <property type="entry name" value="GGDEF"/>
    <property type="match status" value="1"/>
</dbReference>
<dbReference type="SMART" id="SM00267">
    <property type="entry name" value="GGDEF"/>
    <property type="match status" value="1"/>
</dbReference>
<feature type="transmembrane region" description="Helical" evidence="1">
    <location>
        <begin position="181"/>
        <end position="200"/>
    </location>
</feature>
<keyword evidence="1" id="KW-0472">Membrane</keyword>
<feature type="transmembrane region" description="Helical" evidence="1">
    <location>
        <begin position="7"/>
        <end position="28"/>
    </location>
</feature>
<feature type="transmembrane region" description="Helical" evidence="1">
    <location>
        <begin position="86"/>
        <end position="108"/>
    </location>
</feature>
<evidence type="ECO:0000313" key="4">
    <source>
        <dbReference type="Proteomes" id="UP000051249"/>
    </source>
</evidence>
<dbReference type="FunFam" id="3.30.70.270:FF:000001">
    <property type="entry name" value="Diguanylate cyclase domain protein"/>
    <property type="match status" value="1"/>
</dbReference>
<dbReference type="EMBL" id="JQCQ01000016">
    <property type="protein sequence ID" value="KRO25104.1"/>
    <property type="molecule type" value="Genomic_DNA"/>
</dbReference>
<proteinExistence type="predicted"/>
<dbReference type="Gene3D" id="3.30.70.270">
    <property type="match status" value="1"/>
</dbReference>
<dbReference type="InterPro" id="IPR029787">
    <property type="entry name" value="Nucleotide_cyclase"/>
</dbReference>
<dbReference type="CDD" id="cd01949">
    <property type="entry name" value="GGDEF"/>
    <property type="match status" value="1"/>
</dbReference>
<keyword evidence="4" id="KW-1185">Reference proteome</keyword>
<sequence>MTQHAWLLQPLLTGVFFVLGVVLLFQLIMNAFINYTDNHYKRYSDFNLQLHALGATYFSLVALYFEISASSQHNQYNFANFRLLMLFYVVMFLGQRSSALVVFVTGLSHVILNGLVLESFYYLLIIGICYIIISAFMYAVHQLQLTLFEWSFILDVFAILFWMFCYFNKIPSFGIVSDKMVTFNIIAFVAMNLGLSIGITRMTDARAHLKTITRQATVDSITNLKNYTSFSEDYRQQLHLARKNGTPMTLIAIDLDHFKKINDRYGHLSGNRILNQLGSVLENEATRISNATVYRVGGEEFDILLTNQDAETIYEFSHTLQNQVQQSRFNVDNNESISLTISVGVATLRNADTDDDTLYERADQMLYRSKGQGRNQINFDK</sequence>
<evidence type="ECO:0000259" key="2">
    <source>
        <dbReference type="PROSITE" id="PS50887"/>
    </source>
</evidence>
<dbReference type="InterPro" id="IPR050469">
    <property type="entry name" value="Diguanylate_Cyclase"/>
</dbReference>
<dbReference type="AlphaFoldDB" id="A0A0R2NL60"/>
<accession>A0A0R2NL60</accession>
<dbReference type="GO" id="GO:0005886">
    <property type="term" value="C:plasma membrane"/>
    <property type="evidence" value="ECO:0007669"/>
    <property type="project" value="TreeGrafter"/>
</dbReference>
<dbReference type="PROSITE" id="PS50887">
    <property type="entry name" value="GGDEF"/>
    <property type="match status" value="1"/>
</dbReference>
<name>A0A0R2NL60_9LACO</name>
<dbReference type="InterPro" id="IPR043128">
    <property type="entry name" value="Rev_trsase/Diguanyl_cyclase"/>
</dbReference>
<dbReference type="GO" id="GO:0043709">
    <property type="term" value="P:cell adhesion involved in single-species biofilm formation"/>
    <property type="evidence" value="ECO:0007669"/>
    <property type="project" value="TreeGrafter"/>
</dbReference>
<feature type="transmembrane region" description="Helical" evidence="1">
    <location>
        <begin position="147"/>
        <end position="169"/>
    </location>
</feature>
<dbReference type="RefSeq" id="WP_057799429.1">
    <property type="nucleotide sequence ID" value="NZ_BJZZ01000016.1"/>
</dbReference>
<comment type="caution">
    <text evidence="3">The sequence shown here is derived from an EMBL/GenBank/DDBJ whole genome shotgun (WGS) entry which is preliminary data.</text>
</comment>
<dbReference type="PATRIC" id="fig|480391.4.peg.442"/>
<keyword evidence="1" id="KW-1133">Transmembrane helix</keyword>
<organism evidence="3 4">
    <name type="scientific">Pediococcus argentinicus</name>
    <dbReference type="NCBI Taxonomy" id="480391"/>
    <lineage>
        <taxon>Bacteria</taxon>
        <taxon>Bacillati</taxon>
        <taxon>Bacillota</taxon>
        <taxon>Bacilli</taxon>
        <taxon>Lactobacillales</taxon>
        <taxon>Lactobacillaceae</taxon>
        <taxon>Pediococcus</taxon>
    </lineage>
</organism>
<dbReference type="GO" id="GO:1902201">
    <property type="term" value="P:negative regulation of bacterial-type flagellum-dependent cell motility"/>
    <property type="evidence" value="ECO:0007669"/>
    <property type="project" value="TreeGrafter"/>
</dbReference>
<feature type="transmembrane region" description="Helical" evidence="1">
    <location>
        <begin position="120"/>
        <end position="140"/>
    </location>
</feature>
<dbReference type="PANTHER" id="PTHR45138">
    <property type="entry name" value="REGULATORY COMPONENTS OF SENSORY TRANSDUCTION SYSTEM"/>
    <property type="match status" value="1"/>
</dbReference>
<dbReference type="Proteomes" id="UP000051249">
    <property type="component" value="Unassembled WGS sequence"/>
</dbReference>
<evidence type="ECO:0000313" key="3">
    <source>
        <dbReference type="EMBL" id="KRO25104.1"/>
    </source>
</evidence>
<gene>
    <name evidence="3" type="ORF">IV88_GL000437</name>
</gene>
<dbReference type="OrthoDB" id="9759607at2"/>
<feature type="domain" description="GGDEF" evidence="2">
    <location>
        <begin position="246"/>
        <end position="381"/>
    </location>
</feature>
<dbReference type="SUPFAM" id="SSF55073">
    <property type="entry name" value="Nucleotide cyclase"/>
    <property type="match status" value="1"/>
</dbReference>
<protein>
    <recommendedName>
        <fullName evidence="2">GGDEF domain-containing protein</fullName>
    </recommendedName>
</protein>
<dbReference type="NCBIfam" id="TIGR00254">
    <property type="entry name" value="GGDEF"/>
    <property type="match status" value="1"/>
</dbReference>